<organism evidence="7">
    <name type="scientific">marine metagenome</name>
    <dbReference type="NCBI Taxonomy" id="408172"/>
    <lineage>
        <taxon>unclassified sequences</taxon>
        <taxon>metagenomes</taxon>
        <taxon>ecological metagenomes</taxon>
    </lineage>
</organism>
<evidence type="ECO:0000256" key="6">
    <source>
        <dbReference type="SAM" id="Phobius"/>
    </source>
</evidence>
<dbReference type="Pfam" id="PF02472">
    <property type="entry name" value="ExbD"/>
    <property type="match status" value="1"/>
</dbReference>
<name>A0A382JTF1_9ZZZZ</name>
<dbReference type="AlphaFoldDB" id="A0A382JTF1"/>
<evidence type="ECO:0000256" key="1">
    <source>
        <dbReference type="ARBA" id="ARBA00004162"/>
    </source>
</evidence>
<dbReference type="InterPro" id="IPR003400">
    <property type="entry name" value="ExbD"/>
</dbReference>
<keyword evidence="5 6" id="KW-0472">Membrane</keyword>
<reference evidence="7" key="1">
    <citation type="submission" date="2018-05" db="EMBL/GenBank/DDBJ databases">
        <authorList>
            <person name="Lanie J.A."/>
            <person name="Ng W.-L."/>
            <person name="Kazmierczak K.M."/>
            <person name="Andrzejewski T.M."/>
            <person name="Davidsen T.M."/>
            <person name="Wayne K.J."/>
            <person name="Tettelin H."/>
            <person name="Glass J.I."/>
            <person name="Rusch D."/>
            <person name="Podicherti R."/>
            <person name="Tsui H.-C.T."/>
            <person name="Winkler M.E."/>
        </authorList>
    </citation>
    <scope>NUCLEOTIDE SEQUENCE</scope>
</reference>
<dbReference type="GO" id="GO:0022857">
    <property type="term" value="F:transmembrane transporter activity"/>
    <property type="evidence" value="ECO:0007669"/>
    <property type="project" value="InterPro"/>
</dbReference>
<evidence type="ECO:0000256" key="5">
    <source>
        <dbReference type="ARBA" id="ARBA00023136"/>
    </source>
</evidence>
<evidence type="ECO:0000256" key="3">
    <source>
        <dbReference type="ARBA" id="ARBA00022692"/>
    </source>
</evidence>
<dbReference type="PANTHER" id="PTHR30558">
    <property type="entry name" value="EXBD MEMBRANE COMPONENT OF PMF-DRIVEN MACROMOLECULE IMPORT SYSTEM"/>
    <property type="match status" value="1"/>
</dbReference>
<sequence length="149" mass="16986">MPIKSGGFSRKSKTSSEVPSSSMADIAFLLLIFFMVSTVFQKDRDRPIEWAEAEATQKIDEKIKNILNIWVERNGDIFINDRPYAMVDVAPTIGPLYAASDRALVISIRSDREVRYSTIDLLQQQLVAAGVMRVVFATELEQRMTRERR</sequence>
<dbReference type="GO" id="GO:0005886">
    <property type="term" value="C:plasma membrane"/>
    <property type="evidence" value="ECO:0007669"/>
    <property type="project" value="UniProtKB-SubCell"/>
</dbReference>
<keyword evidence="2" id="KW-1003">Cell membrane</keyword>
<dbReference type="PANTHER" id="PTHR30558:SF3">
    <property type="entry name" value="BIOPOLYMER TRANSPORT PROTEIN EXBD-RELATED"/>
    <property type="match status" value="1"/>
</dbReference>
<accession>A0A382JTF1</accession>
<comment type="subcellular location">
    <subcellularLocation>
        <location evidence="1">Cell membrane</location>
        <topology evidence="1">Single-pass membrane protein</topology>
    </subcellularLocation>
</comment>
<keyword evidence="4 6" id="KW-1133">Transmembrane helix</keyword>
<gene>
    <name evidence="7" type="ORF">METZ01_LOCUS267476</name>
</gene>
<dbReference type="EMBL" id="UINC01075943">
    <property type="protein sequence ID" value="SVC14622.1"/>
    <property type="molecule type" value="Genomic_DNA"/>
</dbReference>
<evidence type="ECO:0000256" key="2">
    <source>
        <dbReference type="ARBA" id="ARBA00022475"/>
    </source>
</evidence>
<feature type="transmembrane region" description="Helical" evidence="6">
    <location>
        <begin position="20"/>
        <end position="40"/>
    </location>
</feature>
<evidence type="ECO:0000256" key="4">
    <source>
        <dbReference type="ARBA" id="ARBA00022989"/>
    </source>
</evidence>
<protein>
    <recommendedName>
        <fullName evidence="8">Biopolymer transporter ExbD</fullName>
    </recommendedName>
</protein>
<keyword evidence="3 6" id="KW-0812">Transmembrane</keyword>
<evidence type="ECO:0000313" key="7">
    <source>
        <dbReference type="EMBL" id="SVC14622.1"/>
    </source>
</evidence>
<proteinExistence type="predicted"/>
<evidence type="ECO:0008006" key="8">
    <source>
        <dbReference type="Google" id="ProtNLM"/>
    </source>
</evidence>